<evidence type="ECO:0008006" key="3">
    <source>
        <dbReference type="Google" id="ProtNLM"/>
    </source>
</evidence>
<proteinExistence type="predicted"/>
<protein>
    <recommendedName>
        <fullName evidence="3">Phospholipase D-like domain-containing protein</fullName>
    </recommendedName>
</protein>
<organism evidence="1 2">
    <name type="scientific">Aureliella helgolandensis</name>
    <dbReference type="NCBI Taxonomy" id="2527968"/>
    <lineage>
        <taxon>Bacteria</taxon>
        <taxon>Pseudomonadati</taxon>
        <taxon>Planctomycetota</taxon>
        <taxon>Planctomycetia</taxon>
        <taxon>Pirellulales</taxon>
        <taxon>Pirellulaceae</taxon>
        <taxon>Aureliella</taxon>
    </lineage>
</organism>
<gene>
    <name evidence="1" type="ORF">Q31a_51280</name>
</gene>
<dbReference type="EMBL" id="CP036298">
    <property type="protein sequence ID" value="QDV26749.1"/>
    <property type="molecule type" value="Genomic_DNA"/>
</dbReference>
<accession>A0A518GDS0</accession>
<dbReference type="AlphaFoldDB" id="A0A518GDS0"/>
<dbReference type="RefSeq" id="WP_145083120.1">
    <property type="nucleotide sequence ID" value="NZ_CP036298.1"/>
</dbReference>
<dbReference type="OrthoDB" id="961652at2"/>
<dbReference type="KEGG" id="ahel:Q31a_51280"/>
<evidence type="ECO:0000313" key="1">
    <source>
        <dbReference type="EMBL" id="QDV26749.1"/>
    </source>
</evidence>
<keyword evidence="2" id="KW-1185">Reference proteome</keyword>
<dbReference type="Proteomes" id="UP000318017">
    <property type="component" value="Chromosome"/>
</dbReference>
<reference evidence="1 2" key="1">
    <citation type="submission" date="2019-02" db="EMBL/GenBank/DDBJ databases">
        <title>Deep-cultivation of Planctomycetes and their phenomic and genomic characterization uncovers novel biology.</title>
        <authorList>
            <person name="Wiegand S."/>
            <person name="Jogler M."/>
            <person name="Boedeker C."/>
            <person name="Pinto D."/>
            <person name="Vollmers J."/>
            <person name="Rivas-Marin E."/>
            <person name="Kohn T."/>
            <person name="Peeters S.H."/>
            <person name="Heuer A."/>
            <person name="Rast P."/>
            <person name="Oberbeckmann S."/>
            <person name="Bunk B."/>
            <person name="Jeske O."/>
            <person name="Meyerdierks A."/>
            <person name="Storesund J.E."/>
            <person name="Kallscheuer N."/>
            <person name="Luecker S."/>
            <person name="Lage O.M."/>
            <person name="Pohl T."/>
            <person name="Merkel B.J."/>
            <person name="Hornburger P."/>
            <person name="Mueller R.-W."/>
            <person name="Bruemmer F."/>
            <person name="Labrenz M."/>
            <person name="Spormann A.M."/>
            <person name="Op den Camp H."/>
            <person name="Overmann J."/>
            <person name="Amann R."/>
            <person name="Jetten M.S.M."/>
            <person name="Mascher T."/>
            <person name="Medema M.H."/>
            <person name="Devos D.P."/>
            <person name="Kaster A.-K."/>
            <person name="Ovreas L."/>
            <person name="Rohde M."/>
            <person name="Galperin M.Y."/>
            <person name="Jogler C."/>
        </authorList>
    </citation>
    <scope>NUCLEOTIDE SEQUENCE [LARGE SCALE GENOMIC DNA]</scope>
    <source>
        <strain evidence="1 2">Q31a</strain>
    </source>
</reference>
<evidence type="ECO:0000313" key="2">
    <source>
        <dbReference type="Proteomes" id="UP000318017"/>
    </source>
</evidence>
<sequence>MSKRPTETKPTTRQTNRVARAVQGHQTAAEAIGPIVPGMSLFCITRGQISMIDVIRHVIESAETPVVASVWTWAVGDFEVEAFEYFFREKRIERATMVIDRSAEQRNVDLIDRWRKRYGPDRVKVCLNHAKIGTIEWPGYRVLVRGSMNLNCNPRFEQFDISEGDQAFDLVREVETELPVLPRLSSCQEANEATGTAKAKALTLEELKPFGGIKTWQK</sequence>
<name>A0A518GDS0_9BACT</name>